<comment type="caution">
    <text evidence="1">The sequence shown here is derived from an EMBL/GenBank/DDBJ whole genome shotgun (WGS) entry which is preliminary data.</text>
</comment>
<name>A0ABV4VCG5_9BACL</name>
<accession>A0ABV4VCG5</accession>
<evidence type="ECO:0000313" key="2">
    <source>
        <dbReference type="Proteomes" id="UP001575622"/>
    </source>
</evidence>
<proteinExistence type="predicted"/>
<evidence type="ECO:0000313" key="1">
    <source>
        <dbReference type="EMBL" id="MFB0847314.1"/>
    </source>
</evidence>
<protein>
    <submittedName>
        <fullName evidence="1">Uncharacterized protein</fullName>
    </submittedName>
</protein>
<reference evidence="1 2" key="1">
    <citation type="submission" date="2024-09" db="EMBL/GenBank/DDBJ databases">
        <authorList>
            <person name="Makale K.P.P."/>
            <person name="Makhzoum A."/>
            <person name="Rantong G."/>
            <person name="Rahube T.O."/>
        </authorList>
    </citation>
    <scope>NUCLEOTIDE SEQUENCE [LARGE SCALE GENOMIC DNA]</scope>
    <source>
        <strain evidence="1 2">KM_D13</strain>
    </source>
</reference>
<organism evidence="1 2">
    <name type="scientific">Paenibacillus oleatilyticus</name>
    <dbReference type="NCBI Taxonomy" id="2594886"/>
    <lineage>
        <taxon>Bacteria</taxon>
        <taxon>Bacillati</taxon>
        <taxon>Bacillota</taxon>
        <taxon>Bacilli</taxon>
        <taxon>Bacillales</taxon>
        <taxon>Paenibacillaceae</taxon>
        <taxon>Paenibacillus</taxon>
    </lineage>
</organism>
<sequence>MKTGDNGLNVGQTALVRTLWELAQGRIDVLYSPDSAEQEKQAIEEWMERVFPNDYMQWARGEVSQEKW</sequence>
<dbReference type="EMBL" id="JBHDLN010000034">
    <property type="protein sequence ID" value="MFB0847314.1"/>
    <property type="molecule type" value="Genomic_DNA"/>
</dbReference>
<gene>
    <name evidence="1" type="ORF">ACEU3E_34655</name>
</gene>
<dbReference type="RefSeq" id="WP_373957141.1">
    <property type="nucleotide sequence ID" value="NZ_JBHDLN010000034.1"/>
</dbReference>
<keyword evidence="2" id="KW-1185">Reference proteome</keyword>
<dbReference type="Proteomes" id="UP001575622">
    <property type="component" value="Unassembled WGS sequence"/>
</dbReference>